<reference evidence="1 2" key="1">
    <citation type="submission" date="2023-06" db="EMBL/GenBank/DDBJ databases">
        <title>Actinomycetospora Odt1-22.</title>
        <authorList>
            <person name="Supong K."/>
        </authorList>
    </citation>
    <scope>NUCLEOTIDE SEQUENCE [LARGE SCALE GENOMIC DNA]</scope>
    <source>
        <strain evidence="1 2">Odt1-22</strain>
    </source>
</reference>
<proteinExistence type="predicted"/>
<name>A0ABT7MD29_9PSEU</name>
<dbReference type="EMBL" id="JASVWF010000005">
    <property type="protein sequence ID" value="MDL5158574.1"/>
    <property type="molecule type" value="Genomic_DNA"/>
</dbReference>
<dbReference type="RefSeq" id="WP_286055113.1">
    <property type="nucleotide sequence ID" value="NZ_JASVWF010000005.1"/>
</dbReference>
<keyword evidence="2" id="KW-1185">Reference proteome</keyword>
<comment type="caution">
    <text evidence="1">The sequence shown here is derived from an EMBL/GenBank/DDBJ whole genome shotgun (WGS) entry which is preliminary data.</text>
</comment>
<organism evidence="1 2">
    <name type="scientific">Actinomycetospora termitidis</name>
    <dbReference type="NCBI Taxonomy" id="3053470"/>
    <lineage>
        <taxon>Bacteria</taxon>
        <taxon>Bacillati</taxon>
        <taxon>Actinomycetota</taxon>
        <taxon>Actinomycetes</taxon>
        <taxon>Pseudonocardiales</taxon>
        <taxon>Pseudonocardiaceae</taxon>
        <taxon>Actinomycetospora</taxon>
    </lineage>
</organism>
<dbReference type="Proteomes" id="UP001231924">
    <property type="component" value="Unassembled WGS sequence"/>
</dbReference>
<accession>A0ABT7MD29</accession>
<gene>
    <name evidence="1" type="ORF">QRT03_21580</name>
</gene>
<sequence length="347" mass="36427">MVLRRLAARRPHVLTIAPAPVSPDDLPLRLAVEVELARRRWPSATSPADTDVLLVLGTPGPRLAQVVRAVWATVPAPRVAVGVTTPGAVRSVLDDAAARLAGRGGDTTSDCAVQRQHGRTADTGVGDRADTGVADAQMADLAFYDRDGLALDAVHVALGPVLPHWPAGLVVHATLAGDLVTDARAEVLDVPATVGPGSRGRSPLGPDRTRLDILTRVLGLLGADHLAARARDLRDHDPEPGELTTFGRRLARHRPLRWATRDIALVGGPVEERTVEQRVLALARALGGSLAPPVRPTPEKATQAMIGLELGAARLALAAMDPDTTLGAGPVAAYAPPQGEVTHHHHH</sequence>
<evidence type="ECO:0000313" key="1">
    <source>
        <dbReference type="EMBL" id="MDL5158574.1"/>
    </source>
</evidence>
<protein>
    <recommendedName>
        <fullName evidence="3">Glucose-6-phosphate isomerase</fullName>
    </recommendedName>
</protein>
<evidence type="ECO:0008006" key="3">
    <source>
        <dbReference type="Google" id="ProtNLM"/>
    </source>
</evidence>
<evidence type="ECO:0000313" key="2">
    <source>
        <dbReference type="Proteomes" id="UP001231924"/>
    </source>
</evidence>